<comment type="caution">
    <text evidence="1">The sequence shown here is derived from an EMBL/GenBank/DDBJ whole genome shotgun (WGS) entry which is preliminary data.</text>
</comment>
<evidence type="ECO:0000313" key="1">
    <source>
        <dbReference type="EMBL" id="GBF33774.1"/>
    </source>
</evidence>
<keyword evidence="2" id="KW-1185">Reference proteome</keyword>
<name>A0A2L2XCP6_9FIRM</name>
<proteinExistence type="predicted"/>
<sequence>MLRKHGPVLSTLNNTDPNVSIIRVQNVGPVTCGVHQSSMSLFDGLVPGGVFPCIKEGSR</sequence>
<dbReference type="EMBL" id="BFAV01000119">
    <property type="protein sequence ID" value="GBF33774.1"/>
    <property type="molecule type" value="Genomic_DNA"/>
</dbReference>
<dbReference type="AlphaFoldDB" id="A0A2L2XCP6"/>
<accession>A0A2L2XCP6</accession>
<protein>
    <submittedName>
        <fullName evidence="1">Uncharacterized protein</fullName>
    </submittedName>
</protein>
<organism evidence="1 2">
    <name type="scientific">Desulfocucumis palustris</name>
    <dbReference type="NCBI Taxonomy" id="1898651"/>
    <lineage>
        <taxon>Bacteria</taxon>
        <taxon>Bacillati</taxon>
        <taxon>Bacillota</taxon>
        <taxon>Clostridia</taxon>
        <taxon>Eubacteriales</taxon>
        <taxon>Desulfocucumaceae</taxon>
        <taxon>Desulfocucumis</taxon>
    </lineage>
</organism>
<evidence type="ECO:0000313" key="2">
    <source>
        <dbReference type="Proteomes" id="UP000239549"/>
    </source>
</evidence>
<dbReference type="Proteomes" id="UP000239549">
    <property type="component" value="Unassembled WGS sequence"/>
</dbReference>
<gene>
    <name evidence="1" type="ORF">DCCM_2885</name>
</gene>
<reference evidence="2" key="1">
    <citation type="submission" date="2018-02" db="EMBL/GenBank/DDBJ databases">
        <title>Genome sequence of Desulfocucumis palustris strain NAW-5.</title>
        <authorList>
            <person name="Watanabe M."/>
            <person name="Kojima H."/>
            <person name="Fukui M."/>
        </authorList>
    </citation>
    <scope>NUCLEOTIDE SEQUENCE [LARGE SCALE GENOMIC DNA]</scope>
    <source>
        <strain evidence="2">NAW-5</strain>
    </source>
</reference>